<gene>
    <name evidence="3" type="ORF">A1A1_09341</name>
    <name evidence="2" type="ORF">BBH88_10235</name>
</gene>
<feature type="region of interest" description="Disordered" evidence="1">
    <location>
        <begin position="1"/>
        <end position="30"/>
    </location>
</feature>
<reference evidence="3 4" key="1">
    <citation type="journal article" date="2012" name="J. Bacteriol.">
        <title>Genome Sequence of the Antarctic Psychrophile Bacterium Planococcus antarcticus DSM 14505.</title>
        <authorList>
            <person name="Margolles A."/>
            <person name="Gueimonde M."/>
            <person name="Sanchez B."/>
        </authorList>
    </citation>
    <scope>NUCLEOTIDE SEQUENCE [LARGE SCALE GENOMIC DNA]</scope>
    <source>
        <strain evidence="3 4">DSM 14505</strain>
    </source>
</reference>
<evidence type="ECO:0000313" key="2">
    <source>
        <dbReference type="EMBL" id="ANU10661.1"/>
    </source>
</evidence>
<feature type="compositionally biased region" description="Basic and acidic residues" evidence="1">
    <location>
        <begin position="11"/>
        <end position="30"/>
    </location>
</feature>
<evidence type="ECO:0000313" key="5">
    <source>
        <dbReference type="Proteomes" id="UP000092661"/>
    </source>
</evidence>
<evidence type="ECO:0000256" key="1">
    <source>
        <dbReference type="SAM" id="MobiDB-lite"/>
    </source>
</evidence>
<proteinExistence type="predicted"/>
<sequence length="78" mass="8535">MTPRGWLSELDNEKSVGDRAKSDGHKTDRRSGVFCHTGGMAYAPEDLIAGATNEKVYALHKISIHSNYPPVAILLPNK</sequence>
<reference evidence="5" key="2">
    <citation type="submission" date="2016-07" db="EMBL/GenBank/DDBJ databases">
        <authorList>
            <person name="See-Too W.S."/>
        </authorList>
    </citation>
    <scope>NUCLEOTIDE SEQUENCE [LARGE SCALE GENOMIC DNA]</scope>
    <source>
        <strain evidence="5">DSM 14505</strain>
    </source>
</reference>
<evidence type="ECO:0000313" key="4">
    <source>
        <dbReference type="Proteomes" id="UP000004725"/>
    </source>
</evidence>
<accession>A0A1C7DHB4</accession>
<name>A0A1C7DHB4_9BACL</name>
<dbReference type="EMBL" id="CP016534">
    <property type="protein sequence ID" value="ANU10661.1"/>
    <property type="molecule type" value="Genomic_DNA"/>
</dbReference>
<protein>
    <submittedName>
        <fullName evidence="3">Uncharacterized protein</fullName>
    </submittedName>
</protein>
<dbReference type="Proteomes" id="UP000092661">
    <property type="component" value="Chromosome"/>
</dbReference>
<dbReference type="Proteomes" id="UP000004725">
    <property type="component" value="Unassembled WGS sequence"/>
</dbReference>
<evidence type="ECO:0000313" key="3">
    <source>
        <dbReference type="EMBL" id="EIM06748.1"/>
    </source>
</evidence>
<keyword evidence="5" id="KW-1185">Reference proteome</keyword>
<reference evidence="2" key="3">
    <citation type="submission" date="2016-10" db="EMBL/GenBank/DDBJ databases">
        <authorList>
            <person name="See-Too W.S."/>
        </authorList>
    </citation>
    <scope>NUCLEOTIDE SEQUENCE</scope>
    <source>
        <strain evidence="2">DSM 14505</strain>
    </source>
</reference>
<dbReference type="EMBL" id="AJYB01000026">
    <property type="protein sequence ID" value="EIM06748.1"/>
    <property type="molecule type" value="Genomic_DNA"/>
</dbReference>
<organism evidence="3 4">
    <name type="scientific">Planococcus antarcticus DSM 14505</name>
    <dbReference type="NCBI Taxonomy" id="1185653"/>
    <lineage>
        <taxon>Bacteria</taxon>
        <taxon>Bacillati</taxon>
        <taxon>Bacillota</taxon>
        <taxon>Bacilli</taxon>
        <taxon>Bacillales</taxon>
        <taxon>Caryophanaceae</taxon>
        <taxon>Planococcus</taxon>
    </lineage>
</organism>
<dbReference type="AlphaFoldDB" id="A0A1C7DHB4"/>
<dbReference type="KEGG" id="pana:BBH88_10235"/>